<dbReference type="SUPFAM" id="SSF55383">
    <property type="entry name" value="Copper amine oxidase, domain N"/>
    <property type="match status" value="1"/>
</dbReference>
<dbReference type="RefSeq" id="WP_014759592.1">
    <property type="nucleotide sequence ID" value="NC_017998.1"/>
</dbReference>
<geneLocation type="plasmid" evidence="3 4">
    <name>pMU3262</name>
</geneLocation>
<organism evidence="3 4">
    <name type="scientific">Thermoanaerobacterium saccharolyticum (strain DSM 8691 / JW/SL-YS485)</name>
    <dbReference type="NCBI Taxonomy" id="1094508"/>
    <lineage>
        <taxon>Bacteria</taxon>
        <taxon>Bacillati</taxon>
        <taxon>Bacillota</taxon>
        <taxon>Clostridia</taxon>
        <taxon>Thermoanaerobacterales</taxon>
        <taxon>Thermoanaerobacteraceae</taxon>
        <taxon>Thermoanaerobacterium</taxon>
    </lineage>
</organism>
<name>I3WBX0_THESW</name>
<evidence type="ECO:0000313" key="4">
    <source>
        <dbReference type="Proteomes" id="UP000006178"/>
    </source>
</evidence>
<evidence type="ECO:0000259" key="2">
    <source>
        <dbReference type="Pfam" id="PF07833"/>
    </source>
</evidence>
<keyword evidence="1" id="KW-0732">Signal</keyword>
<evidence type="ECO:0000313" key="3">
    <source>
        <dbReference type="EMBL" id="AFK94321.1"/>
    </source>
</evidence>
<dbReference type="Proteomes" id="UP000006178">
    <property type="component" value="Plasmid pMU3262"/>
</dbReference>
<dbReference type="KEGG" id="tsh:Tsac_2774"/>
<proteinExistence type="predicted"/>
<keyword evidence="3" id="KW-0614">Plasmid</keyword>
<accession>I3WBX0</accession>
<protein>
    <submittedName>
        <fullName evidence="3">Copper amine oxidase-like domain-containing protein</fullName>
    </submittedName>
</protein>
<dbReference type="Pfam" id="PF07833">
    <property type="entry name" value="Cu_amine_oxidN1"/>
    <property type="match status" value="1"/>
</dbReference>
<dbReference type="BioCyc" id="TSAC1094508:GLMA-2820-MONOMER"/>
<reference evidence="3 4" key="1">
    <citation type="journal article" date="2014" name="Appl. Environ. Microbiol.">
        <title>Profile of Secreted Hydrolases, Associated Proteins, and SlpA in Thermoanaerobacterium saccharolyticum during the Degradation of Hemicellulose.</title>
        <authorList>
            <person name="Currie D.H."/>
            <person name="Guss A.M."/>
            <person name="Herring C.D."/>
            <person name="Giannone R.J."/>
            <person name="Johnson C.M."/>
            <person name="Lankford P.K."/>
            <person name="Brown S.D."/>
            <person name="Hettich R.L."/>
            <person name="Lynd L.R."/>
        </authorList>
    </citation>
    <scope>NUCLEOTIDE SEQUENCE [LARGE SCALE GENOMIC DNA]</scope>
    <source>
        <strain evidence="4">DSM 8691 / JW/SL-YS485</strain>
    </source>
</reference>
<feature type="signal peptide" evidence="1">
    <location>
        <begin position="1"/>
        <end position="25"/>
    </location>
</feature>
<dbReference type="InterPro" id="IPR036582">
    <property type="entry name" value="Mao_N_sf"/>
</dbReference>
<keyword evidence="4" id="KW-1185">Reference proteome</keyword>
<evidence type="ECO:0000256" key="1">
    <source>
        <dbReference type="SAM" id="SignalP"/>
    </source>
</evidence>
<feature type="domain" description="Copper amine oxidase-like N-terminal" evidence="2">
    <location>
        <begin position="212"/>
        <end position="321"/>
    </location>
</feature>
<dbReference type="EMBL" id="CP003185">
    <property type="protein sequence ID" value="AFK94321.1"/>
    <property type="molecule type" value="Genomic_DNA"/>
</dbReference>
<feature type="chain" id="PRO_5003681884" evidence="1">
    <location>
        <begin position="26"/>
        <end position="341"/>
    </location>
</feature>
<sequence length="341" mass="38862">MLRKSLYFIMIVVLLFTLLPVSAFAQNYYFTDTPGNVNSPLNHLTDYLKAPGDSVTVVIDDGQEKTTYYYSFVSKGTDSNGDYVIADEKIIYTYDTVTDQKKIYVPYIPHKIGTITYLQQGGYYDTNIYTKTEDVYSMKNESDDYAMKAELQFLYTQRYVRGITAINGTPIQNTQYWYFGLFLPQDERLKIDDDVQNMLGYEWPSIFYTINVNGKPIDYTKYGSMPYINKAGGGTMMIPYRALFEQGFGLSENQVVWNGSDQSVTVTRGNTVIKLQIGSTTAYINGKPYIMNVAPELKFDRTYIPLRFASEGLGYQVKWTPSIDSTGQAEYGWGTVDINDN</sequence>
<dbReference type="InterPro" id="IPR012854">
    <property type="entry name" value="Cu_amine_oxidase-like_N"/>
</dbReference>
<dbReference type="PATRIC" id="fig|1094508.3.peg.2803"/>
<dbReference type="Gene3D" id="3.30.457.10">
    <property type="entry name" value="Copper amine oxidase-like, N-terminal domain"/>
    <property type="match status" value="1"/>
</dbReference>
<gene>
    <name evidence="3" type="ordered locus">Tsac_2774</name>
</gene>
<dbReference type="AlphaFoldDB" id="I3WBX0"/>